<dbReference type="GO" id="GO:0045892">
    <property type="term" value="P:negative regulation of DNA-templated transcription"/>
    <property type="evidence" value="ECO:0007669"/>
    <property type="project" value="InterPro"/>
</dbReference>
<proteinExistence type="predicted"/>
<feature type="DNA-binding region" description="H-T-H motif" evidence="4">
    <location>
        <begin position="38"/>
        <end position="57"/>
    </location>
</feature>
<protein>
    <submittedName>
        <fullName evidence="6">TetR family transcriptional regulator</fullName>
    </submittedName>
</protein>
<evidence type="ECO:0000313" key="6">
    <source>
        <dbReference type="EMBL" id="GIM66880.1"/>
    </source>
</evidence>
<dbReference type="Proteomes" id="UP000680865">
    <property type="component" value="Unassembled WGS sequence"/>
</dbReference>
<dbReference type="EMBL" id="BOQP01000003">
    <property type="protein sequence ID" value="GIM66880.1"/>
    <property type="molecule type" value="Genomic_DNA"/>
</dbReference>
<dbReference type="Pfam" id="PF00440">
    <property type="entry name" value="TetR_N"/>
    <property type="match status" value="1"/>
</dbReference>
<dbReference type="SUPFAM" id="SSF46689">
    <property type="entry name" value="Homeodomain-like"/>
    <property type="match status" value="1"/>
</dbReference>
<dbReference type="Gene3D" id="1.10.357.10">
    <property type="entry name" value="Tetracycline Repressor, domain 2"/>
    <property type="match status" value="1"/>
</dbReference>
<keyword evidence="1" id="KW-0805">Transcription regulation</keyword>
<name>A0A919S753_9ACTN</name>
<accession>A0A919S753</accession>
<dbReference type="InterPro" id="IPR050109">
    <property type="entry name" value="HTH-type_TetR-like_transc_reg"/>
</dbReference>
<dbReference type="PROSITE" id="PS50977">
    <property type="entry name" value="HTH_TETR_2"/>
    <property type="match status" value="1"/>
</dbReference>
<keyword evidence="3" id="KW-0804">Transcription</keyword>
<dbReference type="PROSITE" id="PS01081">
    <property type="entry name" value="HTH_TETR_1"/>
    <property type="match status" value="1"/>
</dbReference>
<keyword evidence="7" id="KW-1185">Reference proteome</keyword>
<dbReference type="RefSeq" id="WP_212995463.1">
    <property type="nucleotide sequence ID" value="NZ_BOQP01000003.1"/>
</dbReference>
<evidence type="ECO:0000256" key="4">
    <source>
        <dbReference type="PROSITE-ProRule" id="PRU00335"/>
    </source>
</evidence>
<dbReference type="InterPro" id="IPR036271">
    <property type="entry name" value="Tet_transcr_reg_TetR-rel_C_sf"/>
</dbReference>
<evidence type="ECO:0000256" key="3">
    <source>
        <dbReference type="ARBA" id="ARBA00023163"/>
    </source>
</evidence>
<dbReference type="GO" id="GO:0000976">
    <property type="term" value="F:transcription cis-regulatory region binding"/>
    <property type="evidence" value="ECO:0007669"/>
    <property type="project" value="TreeGrafter"/>
</dbReference>
<evidence type="ECO:0000259" key="5">
    <source>
        <dbReference type="PROSITE" id="PS50977"/>
    </source>
</evidence>
<gene>
    <name evidence="6" type="ORF">Aco04nite_03820</name>
</gene>
<dbReference type="InterPro" id="IPR023772">
    <property type="entry name" value="DNA-bd_HTH_TetR-type_CS"/>
</dbReference>
<dbReference type="InterPro" id="IPR001647">
    <property type="entry name" value="HTH_TetR"/>
</dbReference>
<dbReference type="GO" id="GO:0003700">
    <property type="term" value="F:DNA-binding transcription factor activity"/>
    <property type="evidence" value="ECO:0007669"/>
    <property type="project" value="TreeGrafter"/>
</dbReference>
<sequence length="233" mass="25602">MWARAERAIKGPAPSTSRRQIAAAAVALADAEGLEAVSMRKMATALEVGTASLYGYVGSKDEIYDLMVDWVEGEDGPPPPPSGDWRSDLTALAHRIRGSILRHPWMAGVAAGRPNFGPNSLAWVEYGLTALDDLELTIDEMLVASEILQAFVRGFAIRELAEQQALQRAGLDDQEWGRVLGPYMDSIEKSGRYPRFIRVVREAHVPHAADRQEVIFTTGLDYILDSLSPRASR</sequence>
<dbReference type="PANTHER" id="PTHR30055">
    <property type="entry name" value="HTH-TYPE TRANSCRIPTIONAL REGULATOR RUTR"/>
    <property type="match status" value="1"/>
</dbReference>
<dbReference type="InterPro" id="IPR009057">
    <property type="entry name" value="Homeodomain-like_sf"/>
</dbReference>
<dbReference type="SUPFAM" id="SSF48498">
    <property type="entry name" value="Tetracyclin repressor-like, C-terminal domain"/>
    <property type="match status" value="1"/>
</dbReference>
<comment type="caution">
    <text evidence="6">The sequence shown here is derived from an EMBL/GenBank/DDBJ whole genome shotgun (WGS) entry which is preliminary data.</text>
</comment>
<reference evidence="6" key="1">
    <citation type="submission" date="2021-03" db="EMBL/GenBank/DDBJ databases">
        <title>Whole genome shotgun sequence of Actinoplanes consettensis NBRC 14913.</title>
        <authorList>
            <person name="Komaki H."/>
            <person name="Tamura T."/>
        </authorList>
    </citation>
    <scope>NUCLEOTIDE SEQUENCE</scope>
    <source>
        <strain evidence="6">NBRC 14913</strain>
    </source>
</reference>
<feature type="domain" description="HTH tetR-type" evidence="5">
    <location>
        <begin position="15"/>
        <end position="75"/>
    </location>
</feature>
<keyword evidence="2 4" id="KW-0238">DNA-binding</keyword>
<evidence type="ECO:0000313" key="7">
    <source>
        <dbReference type="Proteomes" id="UP000680865"/>
    </source>
</evidence>
<evidence type="ECO:0000256" key="2">
    <source>
        <dbReference type="ARBA" id="ARBA00023125"/>
    </source>
</evidence>
<evidence type="ECO:0000256" key="1">
    <source>
        <dbReference type="ARBA" id="ARBA00023015"/>
    </source>
</evidence>
<dbReference type="PANTHER" id="PTHR30055:SF151">
    <property type="entry name" value="TRANSCRIPTIONAL REGULATORY PROTEIN"/>
    <property type="match status" value="1"/>
</dbReference>
<dbReference type="Gene3D" id="1.10.10.60">
    <property type="entry name" value="Homeodomain-like"/>
    <property type="match status" value="1"/>
</dbReference>
<dbReference type="AlphaFoldDB" id="A0A919S753"/>
<dbReference type="Pfam" id="PF02909">
    <property type="entry name" value="TetR_C_1"/>
    <property type="match status" value="1"/>
</dbReference>
<organism evidence="6 7">
    <name type="scientific">Winogradskya consettensis</name>
    <dbReference type="NCBI Taxonomy" id="113560"/>
    <lineage>
        <taxon>Bacteria</taxon>
        <taxon>Bacillati</taxon>
        <taxon>Actinomycetota</taxon>
        <taxon>Actinomycetes</taxon>
        <taxon>Micromonosporales</taxon>
        <taxon>Micromonosporaceae</taxon>
        <taxon>Winogradskya</taxon>
    </lineage>
</organism>
<dbReference type="InterPro" id="IPR004111">
    <property type="entry name" value="Repressor_TetR_C"/>
</dbReference>